<evidence type="ECO:0000313" key="3">
    <source>
        <dbReference type="Proteomes" id="UP000597507"/>
    </source>
</evidence>
<reference evidence="2 3" key="1">
    <citation type="journal article" date="2014" name="Int. J. Syst. Evol. Microbiol.">
        <title>Complete genome sequence of Corynebacterium casei LMG S-19264T (=DSM 44701T), isolated from a smear-ripened cheese.</title>
        <authorList>
            <consortium name="US DOE Joint Genome Institute (JGI-PGF)"/>
            <person name="Walter F."/>
            <person name="Albersmeier A."/>
            <person name="Kalinowski J."/>
            <person name="Ruckert C."/>
        </authorList>
    </citation>
    <scope>NUCLEOTIDE SEQUENCE [LARGE SCALE GENOMIC DNA]</scope>
    <source>
        <strain evidence="2 3">CGMCC 1.16330</strain>
    </source>
</reference>
<feature type="transmembrane region" description="Helical" evidence="1">
    <location>
        <begin position="408"/>
        <end position="426"/>
    </location>
</feature>
<name>A0A8J2ZFB6_9PROT</name>
<feature type="transmembrane region" description="Helical" evidence="1">
    <location>
        <begin position="309"/>
        <end position="335"/>
    </location>
</feature>
<organism evidence="2 3">
    <name type="scientific">Caldovatus sediminis</name>
    <dbReference type="NCBI Taxonomy" id="2041189"/>
    <lineage>
        <taxon>Bacteria</taxon>
        <taxon>Pseudomonadati</taxon>
        <taxon>Pseudomonadota</taxon>
        <taxon>Alphaproteobacteria</taxon>
        <taxon>Acetobacterales</taxon>
        <taxon>Roseomonadaceae</taxon>
        <taxon>Caldovatus</taxon>
    </lineage>
</organism>
<feature type="transmembrane region" description="Helical" evidence="1">
    <location>
        <begin position="366"/>
        <end position="387"/>
    </location>
</feature>
<dbReference type="Proteomes" id="UP000597507">
    <property type="component" value="Unassembled WGS sequence"/>
</dbReference>
<keyword evidence="1" id="KW-0472">Membrane</keyword>
<feature type="transmembrane region" description="Helical" evidence="1">
    <location>
        <begin position="68"/>
        <end position="89"/>
    </location>
</feature>
<dbReference type="AlphaFoldDB" id="A0A8J2ZFB6"/>
<feature type="transmembrane region" description="Helical" evidence="1">
    <location>
        <begin position="342"/>
        <end position="360"/>
    </location>
</feature>
<feature type="transmembrane region" description="Helical" evidence="1">
    <location>
        <begin position="116"/>
        <end position="135"/>
    </location>
</feature>
<dbReference type="EMBL" id="BMKS01000019">
    <property type="protein sequence ID" value="GGG49148.1"/>
    <property type="molecule type" value="Genomic_DNA"/>
</dbReference>
<comment type="caution">
    <text evidence="2">The sequence shown here is derived from an EMBL/GenBank/DDBJ whole genome shotgun (WGS) entry which is preliminary data.</text>
</comment>
<sequence length="583" mass="62409">MIEVAEIEPRIGYCVVGMSPSPRPARAEPHAASLAIRGDDATAAAGLPPGAGAALGGALDLAAAQARLLRWAAFAPALLYLLVILAPPLNHDVAAVLNFAERWLAGERLYRDLIDVNPPLIFVLTLVPAALAAWTPLDPVQALLLCALGLCALSWRLTAALLRGAAGLARQGPVEAAVMRAMVPTICVVAAYDFAQREHLMAVAALPYCALAARRIEGVAPPPRRLAFGVALLAALGFALKPHFLAVPALVEAVVLLHRGPARALRDPVPWLMAALWLAYLAAIPVFFPDYFGHVVPLVWAYYLDIGGYSAWEVLISPILGPAALALAAVLPVALRRGAGPLAQVLAAAAVGALVAAVVQHKGWTYHALPVTMLTAGAAAAALSRWLDRALAAGGGPGAARGGDRGAAAAPAAAAIATIGLALYAAHGGEAPWRELWFHGDRAGRIAAFLKREAYGERLLVLSPDIYPVYPALNYARSRSTLRTMNLWLLQGVYRTCPEDAARYRETWEMSRAEFFVYRTVAEDFARTPPAAVLVSRNPGIPWCDGEFDFIEYFTRHPLFAETWERYRPVGEIEGYRLFVREE</sequence>
<evidence type="ECO:0000256" key="1">
    <source>
        <dbReference type="SAM" id="Phobius"/>
    </source>
</evidence>
<feature type="transmembrane region" description="Helical" evidence="1">
    <location>
        <begin position="269"/>
        <end position="289"/>
    </location>
</feature>
<proteinExistence type="predicted"/>
<feature type="transmembrane region" description="Helical" evidence="1">
    <location>
        <begin position="142"/>
        <end position="162"/>
    </location>
</feature>
<keyword evidence="1" id="KW-0812">Transmembrane</keyword>
<gene>
    <name evidence="2" type="ORF">GCM10010964_40620</name>
</gene>
<keyword evidence="3" id="KW-1185">Reference proteome</keyword>
<dbReference type="RefSeq" id="WP_188903608.1">
    <property type="nucleotide sequence ID" value="NZ_BMKS01000019.1"/>
</dbReference>
<evidence type="ECO:0000313" key="2">
    <source>
        <dbReference type="EMBL" id="GGG49148.1"/>
    </source>
</evidence>
<protein>
    <submittedName>
        <fullName evidence="2">Uncharacterized protein</fullName>
    </submittedName>
</protein>
<keyword evidence="1" id="KW-1133">Transmembrane helix</keyword>
<accession>A0A8J2ZFB6</accession>